<name>A0AC35THD7_9BILA</name>
<dbReference type="Proteomes" id="UP000095286">
    <property type="component" value="Unplaced"/>
</dbReference>
<evidence type="ECO:0000313" key="2">
    <source>
        <dbReference type="WBParaSite" id="RSKR_0000061500.1"/>
    </source>
</evidence>
<dbReference type="WBParaSite" id="RSKR_0000061500.1">
    <property type="protein sequence ID" value="RSKR_0000061500.1"/>
    <property type="gene ID" value="RSKR_0000061500"/>
</dbReference>
<accession>A0AC35THD7</accession>
<evidence type="ECO:0000313" key="1">
    <source>
        <dbReference type="Proteomes" id="UP000095286"/>
    </source>
</evidence>
<protein>
    <submittedName>
        <fullName evidence="2">Ig-like domain-containing protein</fullName>
    </submittedName>
</protein>
<proteinExistence type="predicted"/>
<sequence length="209" mass="23135">MIKLSSHVNHFLFYILIQSIVAFSATPSPPQQLILKSGKIKHVADTGIAEPITIWCSVSHPATINSAYFVKTSTKKGNNKLVGVVELQNASYTFEKPTISDAGQWKCVLKTSTVEQTAIIDIYSRPVIETNDEIRLEEKDKVNEPFTLIAHGKNAKSNGEAKLSCTAHGYPKPAVKWTRRVHQIPLKHPEYVTIGNSITLKNLDNEKAG</sequence>
<organism evidence="1 2">
    <name type="scientific">Rhabditophanes sp. KR3021</name>
    <dbReference type="NCBI Taxonomy" id="114890"/>
    <lineage>
        <taxon>Eukaryota</taxon>
        <taxon>Metazoa</taxon>
        <taxon>Ecdysozoa</taxon>
        <taxon>Nematoda</taxon>
        <taxon>Chromadorea</taxon>
        <taxon>Rhabditida</taxon>
        <taxon>Tylenchina</taxon>
        <taxon>Panagrolaimomorpha</taxon>
        <taxon>Strongyloidoidea</taxon>
        <taxon>Alloionematidae</taxon>
        <taxon>Rhabditophanes</taxon>
    </lineage>
</organism>
<reference evidence="2" key="1">
    <citation type="submission" date="2016-11" db="UniProtKB">
        <authorList>
            <consortium name="WormBaseParasite"/>
        </authorList>
    </citation>
    <scope>IDENTIFICATION</scope>
    <source>
        <strain evidence="2">KR3021</strain>
    </source>
</reference>